<evidence type="ECO:0000313" key="3">
    <source>
        <dbReference type="EMBL" id="EEU41725.1"/>
    </source>
</evidence>
<proteinExistence type="predicted"/>
<keyword evidence="4" id="KW-1185">Reference proteome</keyword>
<feature type="transmembrane region" description="Helical" evidence="1">
    <location>
        <begin position="432"/>
        <end position="453"/>
    </location>
</feature>
<dbReference type="InterPro" id="IPR046623">
    <property type="entry name" value="DUF6536"/>
</dbReference>
<dbReference type="STRING" id="660122.C7Z2V3"/>
<dbReference type="Proteomes" id="UP000005206">
    <property type="component" value="Chromosome 12"/>
</dbReference>
<dbReference type="GeneID" id="9675796"/>
<gene>
    <name evidence="3" type="ORF">NECHADRAFT_54004</name>
</gene>
<evidence type="ECO:0000256" key="1">
    <source>
        <dbReference type="SAM" id="Phobius"/>
    </source>
</evidence>
<accession>C7Z2V3</accession>
<dbReference type="Pfam" id="PF20163">
    <property type="entry name" value="DUF6536"/>
    <property type="match status" value="1"/>
</dbReference>
<feature type="transmembrane region" description="Helical" evidence="1">
    <location>
        <begin position="118"/>
        <end position="137"/>
    </location>
</feature>
<organism evidence="3 4">
    <name type="scientific">Fusarium vanettenii (strain ATCC MYA-4622 / CBS 123669 / FGSC 9596 / NRRL 45880 / 77-13-4)</name>
    <name type="common">Fusarium solani subsp. pisi</name>
    <dbReference type="NCBI Taxonomy" id="660122"/>
    <lineage>
        <taxon>Eukaryota</taxon>
        <taxon>Fungi</taxon>
        <taxon>Dikarya</taxon>
        <taxon>Ascomycota</taxon>
        <taxon>Pezizomycotina</taxon>
        <taxon>Sordariomycetes</taxon>
        <taxon>Hypocreomycetidae</taxon>
        <taxon>Hypocreales</taxon>
        <taxon>Nectriaceae</taxon>
        <taxon>Fusarium</taxon>
        <taxon>Fusarium solani species complex</taxon>
        <taxon>Fusarium vanettenii</taxon>
    </lineage>
</organism>
<dbReference type="RefSeq" id="XP_003047438.1">
    <property type="nucleotide sequence ID" value="XM_003047392.1"/>
</dbReference>
<evidence type="ECO:0000259" key="2">
    <source>
        <dbReference type="Pfam" id="PF20163"/>
    </source>
</evidence>
<feature type="transmembrane region" description="Helical" evidence="1">
    <location>
        <begin position="12"/>
        <end position="32"/>
    </location>
</feature>
<feature type="transmembrane region" description="Helical" evidence="1">
    <location>
        <begin position="342"/>
        <end position="362"/>
    </location>
</feature>
<sequence length="808" mass="90716">MWRQLGTGWRRTALINTLAVFTFTLIGIILLICTVSKSGGLGINYIVFQGTCAKSRSINTWLHLFLNAYSTAILASSNFFMQVLTSPTRSEVDRAHSDNVSLKIGVQSMRNLYRAPKIRFVCWALFFVTSFPLHLFLNSAIFPTEYMSSNWNLTIASEGFVNGAQYYSPGVAVWPPTSSQSQSLLSVEGYGQNLSLADHFDPNSDISKRIEFTANNARDWKRLEVPDCLSQYQYCNGRVNFRDLVMIVKSKDTSLMASGNSTLGWKQSDIFQLTRSSDKSKSQRYENFTLDDANSLWFTTSCNTQSLAETSRNRSTDAITLDLEYCLVQEFSPTCKVCVSNGLLLIVVISVSLKAALCVMVLRYLPKEDPFVVPGDAIASFIRYPDRFTTGRCLLDKEVEGALDGRSYPYVGAPMYWQPERRRWSRSIEGMVWLRTYSLLITNFMFLFAMFFLSQSENSLGKQTLTQNATNGVFEVSGASARQFIPAVLKGNLPQLLLSIFYFDYNSFYTRLCAEKEWSSYGTDYRPLRVTEPQGLQQSTYRLQLPYQYSIPLILASISLHWLVSKSLYVFVFEGGMFPFLIHRLFVILTFCSGYFEPPTIDNNSTLRTGLSDDAFVGIGWSAPALLALLVAVSIMTALPLILTWPTIKSPMPLTGNSSLVLSAACHVPVPEDFTTSASDRSVSRLKVGHKSASLETVHDYLSDPEAAQRFSTSTISEMQHLIAPSSASLKPQDTCDSDIKSCTPRVDVAAMEEYLLDVSQNHLRWGEARAQEFRSKRGINVKDTIGHLSFVTRQYVVRGPIRGRLYT</sequence>
<dbReference type="EMBL" id="GG698907">
    <property type="protein sequence ID" value="EEU41725.1"/>
    <property type="molecule type" value="Genomic_DNA"/>
</dbReference>
<reference evidence="3 4" key="1">
    <citation type="journal article" date="2009" name="PLoS Genet.">
        <title>The genome of Nectria haematococca: contribution of supernumerary chromosomes to gene expansion.</title>
        <authorList>
            <person name="Coleman J.J."/>
            <person name="Rounsley S.D."/>
            <person name="Rodriguez-Carres M."/>
            <person name="Kuo A."/>
            <person name="Wasmann C.C."/>
            <person name="Grimwood J."/>
            <person name="Schmutz J."/>
            <person name="Taga M."/>
            <person name="White G.J."/>
            <person name="Zhou S."/>
            <person name="Schwartz D.C."/>
            <person name="Freitag M."/>
            <person name="Ma L.J."/>
            <person name="Danchin E.G."/>
            <person name="Henrissat B."/>
            <person name="Coutinho P.M."/>
            <person name="Nelson D.R."/>
            <person name="Straney D."/>
            <person name="Napoli C.A."/>
            <person name="Barker B.M."/>
            <person name="Gribskov M."/>
            <person name="Rep M."/>
            <person name="Kroken S."/>
            <person name="Molnar I."/>
            <person name="Rensing C."/>
            <person name="Kennell J.C."/>
            <person name="Zamora J."/>
            <person name="Farman M.L."/>
            <person name="Selker E.U."/>
            <person name="Salamov A."/>
            <person name="Shapiro H."/>
            <person name="Pangilinan J."/>
            <person name="Lindquist E."/>
            <person name="Lamers C."/>
            <person name="Grigoriev I.V."/>
            <person name="Geiser D.M."/>
            <person name="Covert S.F."/>
            <person name="Temporini E."/>
            <person name="Vanetten H.D."/>
        </authorList>
    </citation>
    <scope>NUCLEOTIDE SEQUENCE [LARGE SCALE GENOMIC DNA]</scope>
    <source>
        <strain evidence="4">ATCC MYA-4622 / CBS 123669 / FGSC 9596 / NRRL 45880 / 77-13-4</strain>
    </source>
</reference>
<dbReference type="KEGG" id="nhe:NECHADRAFT_54004"/>
<feature type="transmembrane region" description="Helical" evidence="1">
    <location>
        <begin position="547"/>
        <end position="564"/>
    </location>
</feature>
<dbReference type="HOGENOM" id="CLU_010112_1_0_1"/>
<feature type="transmembrane region" description="Helical" evidence="1">
    <location>
        <begin position="616"/>
        <end position="643"/>
    </location>
</feature>
<dbReference type="OMA" id="KYCLVQE"/>
<dbReference type="InParanoid" id="C7Z2V3"/>
<dbReference type="PANTHER" id="PTHR35395:SF1">
    <property type="entry name" value="DUF6536 DOMAIN-CONTAINING PROTEIN"/>
    <property type="match status" value="1"/>
</dbReference>
<keyword evidence="1" id="KW-1133">Transmembrane helix</keyword>
<feature type="domain" description="DUF6536" evidence="2">
    <location>
        <begin position="9"/>
        <end position="161"/>
    </location>
</feature>
<name>C7Z2V3_FUSV7</name>
<keyword evidence="1" id="KW-0472">Membrane</keyword>
<feature type="transmembrane region" description="Helical" evidence="1">
    <location>
        <begin position="576"/>
        <end position="596"/>
    </location>
</feature>
<dbReference type="eggNOG" id="ENOG502RYAY">
    <property type="taxonomic scope" value="Eukaryota"/>
</dbReference>
<keyword evidence="1" id="KW-0812">Transmembrane</keyword>
<evidence type="ECO:0000313" key="4">
    <source>
        <dbReference type="Proteomes" id="UP000005206"/>
    </source>
</evidence>
<dbReference type="AlphaFoldDB" id="C7Z2V3"/>
<dbReference type="VEuPathDB" id="FungiDB:NECHADRAFT_54004"/>
<feature type="transmembrane region" description="Helical" evidence="1">
    <location>
        <begin position="64"/>
        <end position="84"/>
    </location>
</feature>
<dbReference type="PANTHER" id="PTHR35395">
    <property type="entry name" value="DUF6536 DOMAIN-CONTAINING PROTEIN"/>
    <property type="match status" value="1"/>
</dbReference>
<protein>
    <recommendedName>
        <fullName evidence="2">DUF6536 domain-containing protein</fullName>
    </recommendedName>
</protein>
<dbReference type="OrthoDB" id="5429634at2759"/>